<dbReference type="PANTHER" id="PTHR11785">
    <property type="entry name" value="AMINO ACID TRANSPORTER"/>
    <property type="match status" value="1"/>
</dbReference>
<keyword evidence="10" id="KW-1185">Reference proteome</keyword>
<evidence type="ECO:0000313" key="10">
    <source>
        <dbReference type="Proteomes" id="UP000007266"/>
    </source>
</evidence>
<name>D6W8W5_TRICA</name>
<feature type="transmembrane region" description="Helical" evidence="8">
    <location>
        <begin position="415"/>
        <end position="434"/>
    </location>
</feature>
<feature type="transmembrane region" description="Helical" evidence="8">
    <location>
        <begin position="305"/>
        <end position="327"/>
    </location>
</feature>
<feature type="transmembrane region" description="Helical" evidence="8">
    <location>
        <begin position="382"/>
        <end position="403"/>
    </location>
</feature>
<dbReference type="Proteomes" id="UP000007266">
    <property type="component" value="Linkage group 2"/>
</dbReference>
<keyword evidence="4" id="KW-1003">Cell membrane</keyword>
<organism evidence="9 10">
    <name type="scientific">Tribolium castaneum</name>
    <name type="common">Red flour beetle</name>
    <dbReference type="NCBI Taxonomy" id="7070"/>
    <lineage>
        <taxon>Eukaryota</taxon>
        <taxon>Metazoa</taxon>
        <taxon>Ecdysozoa</taxon>
        <taxon>Arthropoda</taxon>
        <taxon>Hexapoda</taxon>
        <taxon>Insecta</taxon>
        <taxon>Pterygota</taxon>
        <taxon>Neoptera</taxon>
        <taxon>Endopterygota</taxon>
        <taxon>Coleoptera</taxon>
        <taxon>Polyphaga</taxon>
        <taxon>Cucujiformia</taxon>
        <taxon>Tenebrionidae</taxon>
        <taxon>Tenebrionidae incertae sedis</taxon>
        <taxon>Tribolium</taxon>
    </lineage>
</organism>
<evidence type="ECO:0000256" key="1">
    <source>
        <dbReference type="ARBA" id="ARBA00004651"/>
    </source>
</evidence>
<dbReference type="GO" id="GO:0005886">
    <property type="term" value="C:plasma membrane"/>
    <property type="evidence" value="ECO:0007669"/>
    <property type="project" value="UniProtKB-SubCell"/>
</dbReference>
<dbReference type="STRING" id="7070.D6W8W5"/>
<dbReference type="OMA" id="FAYDGWL"/>
<dbReference type="PANTHER" id="PTHR11785:SF535">
    <property type="entry name" value="GH08870P"/>
    <property type="match status" value="1"/>
</dbReference>
<dbReference type="EMBL" id="KQ971312">
    <property type="protein sequence ID" value="EEZ98248.2"/>
    <property type="molecule type" value="Genomic_DNA"/>
</dbReference>
<feature type="transmembrane region" description="Helical" evidence="8">
    <location>
        <begin position="440"/>
        <end position="459"/>
    </location>
</feature>
<dbReference type="KEGG" id="tca:663903"/>
<dbReference type="Gene3D" id="1.20.1740.10">
    <property type="entry name" value="Amino acid/polyamine transporter I"/>
    <property type="match status" value="1"/>
</dbReference>
<reference evidence="9 10" key="2">
    <citation type="journal article" date="2010" name="Nucleic Acids Res.">
        <title>BeetleBase in 2010: revisions to provide comprehensive genomic information for Tribolium castaneum.</title>
        <authorList>
            <person name="Kim H.S."/>
            <person name="Murphy T."/>
            <person name="Xia J."/>
            <person name="Caragea D."/>
            <person name="Park Y."/>
            <person name="Beeman R.W."/>
            <person name="Lorenzen M.D."/>
            <person name="Butcher S."/>
            <person name="Manak J.R."/>
            <person name="Brown S.J."/>
        </authorList>
    </citation>
    <scope>GENOME REANNOTATION</scope>
    <source>
        <strain evidence="9 10">Georgia GA2</strain>
    </source>
</reference>
<dbReference type="GO" id="GO:0003333">
    <property type="term" value="P:amino acid transmembrane transport"/>
    <property type="evidence" value="ECO:0000318"/>
    <property type="project" value="GO_Central"/>
</dbReference>
<reference evidence="9 10" key="1">
    <citation type="journal article" date="2008" name="Nature">
        <title>The genome of the model beetle and pest Tribolium castaneum.</title>
        <authorList>
            <consortium name="Tribolium Genome Sequencing Consortium"/>
            <person name="Richards S."/>
            <person name="Gibbs R.A."/>
            <person name="Weinstock G.M."/>
            <person name="Brown S.J."/>
            <person name="Denell R."/>
            <person name="Beeman R.W."/>
            <person name="Gibbs R."/>
            <person name="Beeman R.W."/>
            <person name="Brown S.J."/>
            <person name="Bucher G."/>
            <person name="Friedrich M."/>
            <person name="Grimmelikhuijzen C.J."/>
            <person name="Klingler M."/>
            <person name="Lorenzen M."/>
            <person name="Richards S."/>
            <person name="Roth S."/>
            <person name="Schroder R."/>
            <person name="Tautz D."/>
            <person name="Zdobnov E.M."/>
            <person name="Muzny D."/>
            <person name="Gibbs R.A."/>
            <person name="Weinstock G.M."/>
            <person name="Attaway T."/>
            <person name="Bell S."/>
            <person name="Buhay C.J."/>
            <person name="Chandrabose M.N."/>
            <person name="Chavez D."/>
            <person name="Clerk-Blankenburg K.P."/>
            <person name="Cree A."/>
            <person name="Dao M."/>
            <person name="Davis C."/>
            <person name="Chacko J."/>
            <person name="Dinh H."/>
            <person name="Dugan-Rocha S."/>
            <person name="Fowler G."/>
            <person name="Garner T.T."/>
            <person name="Garnes J."/>
            <person name="Gnirke A."/>
            <person name="Hawes A."/>
            <person name="Hernandez J."/>
            <person name="Hines S."/>
            <person name="Holder M."/>
            <person name="Hume J."/>
            <person name="Jhangiani S.N."/>
            <person name="Joshi V."/>
            <person name="Khan Z.M."/>
            <person name="Jackson L."/>
            <person name="Kovar C."/>
            <person name="Kowis A."/>
            <person name="Lee S."/>
            <person name="Lewis L.R."/>
            <person name="Margolis J."/>
            <person name="Morgan M."/>
            <person name="Nazareth L.V."/>
            <person name="Nguyen N."/>
            <person name="Okwuonu G."/>
            <person name="Parker D."/>
            <person name="Richards S."/>
            <person name="Ruiz S.J."/>
            <person name="Santibanez J."/>
            <person name="Savard J."/>
            <person name="Scherer S.E."/>
            <person name="Schneider B."/>
            <person name="Sodergren E."/>
            <person name="Tautz D."/>
            <person name="Vattahil S."/>
            <person name="Villasana D."/>
            <person name="White C.S."/>
            <person name="Wright R."/>
            <person name="Park Y."/>
            <person name="Beeman R.W."/>
            <person name="Lord J."/>
            <person name="Oppert B."/>
            <person name="Lorenzen M."/>
            <person name="Brown S."/>
            <person name="Wang L."/>
            <person name="Savard J."/>
            <person name="Tautz D."/>
            <person name="Richards S."/>
            <person name="Weinstock G."/>
            <person name="Gibbs R.A."/>
            <person name="Liu Y."/>
            <person name="Worley K."/>
            <person name="Weinstock G."/>
            <person name="Elsik C.G."/>
            <person name="Reese J.T."/>
            <person name="Elhaik E."/>
            <person name="Landan G."/>
            <person name="Graur D."/>
            <person name="Arensburger P."/>
            <person name="Atkinson P."/>
            <person name="Beeman R.W."/>
            <person name="Beidler J."/>
            <person name="Brown S.J."/>
            <person name="Demuth J.P."/>
            <person name="Drury D.W."/>
            <person name="Du Y.Z."/>
            <person name="Fujiwara H."/>
            <person name="Lorenzen M."/>
            <person name="Maselli V."/>
            <person name="Osanai M."/>
            <person name="Park Y."/>
            <person name="Robertson H.M."/>
            <person name="Tu Z."/>
            <person name="Wang J.J."/>
            <person name="Wang S."/>
            <person name="Richards S."/>
            <person name="Song H."/>
            <person name="Zhang L."/>
            <person name="Sodergren E."/>
            <person name="Werner D."/>
            <person name="Stanke M."/>
            <person name="Morgenstern B."/>
            <person name="Solovyev V."/>
            <person name="Kosarev P."/>
            <person name="Brown G."/>
            <person name="Chen H.C."/>
            <person name="Ermolaeva O."/>
            <person name="Hlavina W."/>
            <person name="Kapustin Y."/>
            <person name="Kiryutin B."/>
            <person name="Kitts P."/>
            <person name="Maglott D."/>
            <person name="Pruitt K."/>
            <person name="Sapojnikov V."/>
            <person name="Souvorov A."/>
            <person name="Mackey A.J."/>
            <person name="Waterhouse R.M."/>
            <person name="Wyder S."/>
            <person name="Zdobnov E.M."/>
            <person name="Zdobnov E.M."/>
            <person name="Wyder S."/>
            <person name="Kriventseva E.V."/>
            <person name="Kadowaki T."/>
            <person name="Bork P."/>
            <person name="Aranda M."/>
            <person name="Bao R."/>
            <person name="Beermann A."/>
            <person name="Berns N."/>
            <person name="Bolognesi R."/>
            <person name="Bonneton F."/>
            <person name="Bopp D."/>
            <person name="Brown S.J."/>
            <person name="Bucher G."/>
            <person name="Butts T."/>
            <person name="Chaumot A."/>
            <person name="Denell R.E."/>
            <person name="Ferrier D.E."/>
            <person name="Friedrich M."/>
            <person name="Gordon C.M."/>
            <person name="Jindra M."/>
            <person name="Klingler M."/>
            <person name="Lan Q."/>
            <person name="Lattorff H.M."/>
            <person name="Laudet V."/>
            <person name="von Levetsow C."/>
            <person name="Liu Z."/>
            <person name="Lutz R."/>
            <person name="Lynch J.A."/>
            <person name="da Fonseca R.N."/>
            <person name="Posnien N."/>
            <person name="Reuter R."/>
            <person name="Roth S."/>
            <person name="Savard J."/>
            <person name="Schinko J.B."/>
            <person name="Schmitt C."/>
            <person name="Schoppmeier M."/>
            <person name="Schroder R."/>
            <person name="Shippy T.D."/>
            <person name="Simonnet F."/>
            <person name="Marques-Souza H."/>
            <person name="Tautz D."/>
            <person name="Tomoyasu Y."/>
            <person name="Trauner J."/>
            <person name="Van der Zee M."/>
            <person name="Vervoort M."/>
            <person name="Wittkopp N."/>
            <person name="Wimmer E.A."/>
            <person name="Yang X."/>
            <person name="Jones A.K."/>
            <person name="Sattelle D.B."/>
            <person name="Ebert P.R."/>
            <person name="Nelson D."/>
            <person name="Scott J.G."/>
            <person name="Beeman R.W."/>
            <person name="Muthukrishnan S."/>
            <person name="Kramer K.J."/>
            <person name="Arakane Y."/>
            <person name="Beeman R.W."/>
            <person name="Zhu Q."/>
            <person name="Hogenkamp D."/>
            <person name="Dixit R."/>
            <person name="Oppert B."/>
            <person name="Jiang H."/>
            <person name="Zou Z."/>
            <person name="Marshall J."/>
            <person name="Elpidina E."/>
            <person name="Vinokurov K."/>
            <person name="Oppert C."/>
            <person name="Zou Z."/>
            <person name="Evans J."/>
            <person name="Lu Z."/>
            <person name="Zhao P."/>
            <person name="Sumathipala N."/>
            <person name="Altincicek B."/>
            <person name="Vilcinskas A."/>
            <person name="Williams M."/>
            <person name="Hultmark D."/>
            <person name="Hetru C."/>
            <person name="Jiang H."/>
            <person name="Grimmelikhuijzen C.J."/>
            <person name="Hauser F."/>
            <person name="Cazzamali G."/>
            <person name="Williamson M."/>
            <person name="Park Y."/>
            <person name="Li B."/>
            <person name="Tanaka Y."/>
            <person name="Predel R."/>
            <person name="Neupert S."/>
            <person name="Schachtner J."/>
            <person name="Verleyen P."/>
            <person name="Raible F."/>
            <person name="Bork P."/>
            <person name="Friedrich M."/>
            <person name="Walden K.K."/>
            <person name="Robertson H.M."/>
            <person name="Angeli S."/>
            <person name="Foret S."/>
            <person name="Bucher G."/>
            <person name="Schuetz S."/>
            <person name="Maleszka R."/>
            <person name="Wimmer E.A."/>
            <person name="Beeman R.W."/>
            <person name="Lorenzen M."/>
            <person name="Tomoyasu Y."/>
            <person name="Miller S.C."/>
            <person name="Grossmann D."/>
            <person name="Bucher G."/>
        </authorList>
    </citation>
    <scope>NUCLEOTIDE SEQUENCE [LARGE SCALE GENOMIC DNA]</scope>
    <source>
        <strain evidence="9 10">Georgia GA2</strain>
    </source>
</reference>
<dbReference type="PIRSF" id="PIRSF006060">
    <property type="entry name" value="AA_transporter"/>
    <property type="match status" value="1"/>
</dbReference>
<feature type="transmembrane region" description="Helical" evidence="8">
    <location>
        <begin position="158"/>
        <end position="178"/>
    </location>
</feature>
<dbReference type="InterPro" id="IPR002293">
    <property type="entry name" value="AA/rel_permease1"/>
</dbReference>
<feature type="transmembrane region" description="Helical" evidence="8">
    <location>
        <begin position="262"/>
        <end position="285"/>
    </location>
</feature>
<accession>D6W8W5</accession>
<evidence type="ECO:0000256" key="5">
    <source>
        <dbReference type="ARBA" id="ARBA00022692"/>
    </source>
</evidence>
<dbReference type="Pfam" id="PF13520">
    <property type="entry name" value="AA_permease_2"/>
    <property type="match status" value="1"/>
</dbReference>
<evidence type="ECO:0000256" key="2">
    <source>
        <dbReference type="ARBA" id="ARBA00007040"/>
    </source>
</evidence>
<comment type="subcellular location">
    <subcellularLocation>
        <location evidence="1">Cell membrane</location>
        <topology evidence="1">Multi-pass membrane protein</topology>
    </subcellularLocation>
</comment>
<evidence type="ECO:0000256" key="8">
    <source>
        <dbReference type="SAM" id="Phobius"/>
    </source>
</evidence>
<keyword evidence="6 8" id="KW-1133">Transmembrane helix</keyword>
<gene>
    <name evidence="9" type="primary">AUGUSTUS-3.0.2_00687</name>
    <name evidence="9" type="ORF">TcasGA2_TC000687</name>
</gene>
<dbReference type="InterPro" id="IPR050598">
    <property type="entry name" value="AminoAcid_Transporter"/>
</dbReference>
<dbReference type="AlphaFoldDB" id="D6W8W5"/>
<evidence type="ECO:0000256" key="6">
    <source>
        <dbReference type="ARBA" id="ARBA00022989"/>
    </source>
</evidence>
<evidence type="ECO:0000256" key="4">
    <source>
        <dbReference type="ARBA" id="ARBA00022475"/>
    </source>
</evidence>
<evidence type="ECO:0000313" key="9">
    <source>
        <dbReference type="EMBL" id="EEZ98248.2"/>
    </source>
</evidence>
<dbReference type="HOGENOM" id="CLU_007946_3_0_1"/>
<protein>
    <submittedName>
        <fullName evidence="9">Y+L amino acid transporter 2-like Protein</fullName>
    </submittedName>
</protein>
<dbReference type="eggNOG" id="KOG1287">
    <property type="taxonomic scope" value="Eukaryota"/>
</dbReference>
<proteinExistence type="inferred from homology"/>
<feature type="transmembrane region" description="Helical" evidence="8">
    <location>
        <begin position="190"/>
        <end position="212"/>
    </location>
</feature>
<evidence type="ECO:0000256" key="3">
    <source>
        <dbReference type="ARBA" id="ARBA00022448"/>
    </source>
</evidence>
<feature type="transmembrane region" description="Helical" evidence="8">
    <location>
        <begin position="38"/>
        <end position="58"/>
    </location>
</feature>
<evidence type="ECO:0000256" key="7">
    <source>
        <dbReference type="ARBA" id="ARBA00023136"/>
    </source>
</evidence>
<sequence>MPSNNTKVVKSPTENMLLSPAETPSQVVPEKVKMKKQLGLLEGVAIILGIIFGSGIFISPKGIIQEVNSVGFSLVVWVLCGLLSMIGALCYAELGTTIPKSGGDYAYIYEAFGPLPSFLYLWAANLIFVPTTNAIMGLTFAKYVIQPFFRSCDLPEDGATVVAACTICFLTFLNGYNVKATTRVQNVFMFCKIGALVLVIIIGVVWMGFGHVENFQRPFEGTTTNVGKMSKAFYSGIFSYSGWNYLNFMTEELKNPYVNLPRAIYLSIPLVTLIYVLANMAYLSVLTPDAMISSDAIAVTFGNNVLGSWAWIIPVMVAISAFGGLSVHIMTSSRMLYVGARNGHFPTMLSHLNIQKCSPMPSLAFLNILSLFMLCTNDIHTLITYCTIVESFFVMLSVSGLLYLRWKKPEIARPIKVNIVVPIIFVLICLFLIILPCFEAPYEVLGGVLITLSGVPVYFRAVRQNKPLLPQSFMAKMTEICQKIFISAHEDEDVEE</sequence>
<keyword evidence="7 8" id="KW-0472">Membrane</keyword>
<keyword evidence="5 8" id="KW-0812">Transmembrane</keyword>
<dbReference type="FunFam" id="1.20.1740.10:FF:000003">
    <property type="entry name" value="Y+L amino acid transporter 1 isoform X1"/>
    <property type="match status" value="1"/>
</dbReference>
<dbReference type="GO" id="GO:0015179">
    <property type="term" value="F:L-amino acid transmembrane transporter activity"/>
    <property type="evidence" value="ECO:0000318"/>
    <property type="project" value="GO_Central"/>
</dbReference>
<keyword evidence="3" id="KW-0813">Transport</keyword>
<dbReference type="OrthoDB" id="3257095at2759"/>
<feature type="transmembrane region" description="Helical" evidence="8">
    <location>
        <begin position="70"/>
        <end position="92"/>
    </location>
</feature>
<comment type="similarity">
    <text evidence="2">Belongs to the amino acid-polyamine-organocation (APC) superfamily. L-type amino acid transporter (LAT) (TC 2.A.3.8) family.</text>
</comment>